<organism evidence="2 3">
    <name type="scientific">Haemophilus quentini</name>
    <dbReference type="NCBI Taxonomy" id="123834"/>
    <lineage>
        <taxon>Bacteria</taxon>
        <taxon>Pseudomonadati</taxon>
        <taxon>Pseudomonadota</taxon>
        <taxon>Gammaproteobacteria</taxon>
        <taxon>Pasteurellales</taxon>
        <taxon>Pasteurellaceae</taxon>
        <taxon>Haemophilus</taxon>
    </lineage>
</organism>
<reference evidence="2 3" key="1">
    <citation type="submission" date="2016-08" db="EMBL/GenBank/DDBJ databases">
        <authorList>
            <person name="Eshaghi A."/>
            <person name="Soares D."/>
            <person name="Kus J."/>
            <person name="Richardson D."/>
            <person name="Li A."/>
            <person name="Patel S.N."/>
        </authorList>
    </citation>
    <scope>NUCLEOTIDE SEQUENCE [LARGE SCALE GENOMIC DNA]</scope>
    <source>
        <strain evidence="2 3">C860</strain>
    </source>
</reference>
<keyword evidence="1" id="KW-0472">Membrane</keyword>
<keyword evidence="3" id="KW-1185">Reference proteome</keyword>
<comment type="caution">
    <text evidence="2">The sequence shown here is derived from an EMBL/GenBank/DDBJ whole genome shotgun (WGS) entry which is preliminary data.</text>
</comment>
<protein>
    <recommendedName>
        <fullName evidence="4">ABC transporter permease</fullName>
    </recommendedName>
</protein>
<evidence type="ECO:0000313" key="3">
    <source>
        <dbReference type="Proteomes" id="UP000175677"/>
    </source>
</evidence>
<dbReference type="Proteomes" id="UP000175677">
    <property type="component" value="Unassembled WGS sequence"/>
</dbReference>
<proteinExistence type="predicted"/>
<feature type="transmembrane region" description="Helical" evidence="1">
    <location>
        <begin position="21"/>
        <end position="38"/>
    </location>
</feature>
<evidence type="ECO:0000256" key="1">
    <source>
        <dbReference type="SAM" id="Phobius"/>
    </source>
</evidence>
<sequence>MKVGMAKIIKQLKAVKRKEGLTLSLSLISFFIGGFLLFKEYYKPIDLSGLTLQDWTSVTQSAVIFISAIIAVCTITSTRKTSKNMIFTLVLALKQLRRLCLISPP</sequence>
<keyword evidence="1" id="KW-1133">Transmembrane helix</keyword>
<dbReference type="EMBL" id="MDJC01000005">
    <property type="protein sequence ID" value="OEY77677.1"/>
    <property type="molecule type" value="Genomic_DNA"/>
</dbReference>
<gene>
    <name evidence="2" type="ORF">BFQ30_05710</name>
</gene>
<accession>A0ABX3BT68</accession>
<name>A0ABX3BT68_9PAST</name>
<feature type="transmembrane region" description="Helical" evidence="1">
    <location>
        <begin position="58"/>
        <end position="77"/>
    </location>
</feature>
<evidence type="ECO:0008006" key="4">
    <source>
        <dbReference type="Google" id="ProtNLM"/>
    </source>
</evidence>
<keyword evidence="1" id="KW-0812">Transmembrane</keyword>
<evidence type="ECO:0000313" key="2">
    <source>
        <dbReference type="EMBL" id="OEY77677.1"/>
    </source>
</evidence>